<organism evidence="1 2">
    <name type="scientific">Rhizobium hidalgonense</name>
    <dbReference type="NCBI Taxonomy" id="1538159"/>
    <lineage>
        <taxon>Bacteria</taxon>
        <taxon>Pseudomonadati</taxon>
        <taxon>Pseudomonadota</taxon>
        <taxon>Alphaproteobacteria</taxon>
        <taxon>Hyphomicrobiales</taxon>
        <taxon>Rhizobiaceae</taxon>
        <taxon>Rhizobium/Agrobacterium group</taxon>
        <taxon>Rhizobium</taxon>
    </lineage>
</organism>
<proteinExistence type="predicted"/>
<comment type="caution">
    <text evidence="1">The sequence shown here is derived from an EMBL/GenBank/DDBJ whole genome shotgun (WGS) entry which is preliminary data.</text>
</comment>
<gene>
    <name evidence="1" type="ORF">CO674_33215</name>
</gene>
<protein>
    <submittedName>
        <fullName evidence="1">Uncharacterized protein</fullName>
    </submittedName>
</protein>
<accession>A0ABX4JH66</accession>
<dbReference type="Proteomes" id="UP000219914">
    <property type="component" value="Unassembled WGS sequence"/>
</dbReference>
<evidence type="ECO:0000313" key="1">
    <source>
        <dbReference type="EMBL" id="PDT19387.1"/>
    </source>
</evidence>
<sequence length="346" mass="39814">MFKHAEWPETCYIQEVAYWLSFGRIPEVLMNVEESIDENRDVDRRKDSDARFNGAVWEFDTGYTELEFRSLGIEVDYERYLQAPGGDYTDQVGRWEQILAERISDGDQDEVRYVQGKIADLKRETAEWEWRRSVEDQTSTAVDNARAYLFQALSSGQLTAIGWRQYEEGSRNEIHEDKDDVPDEGEFVTIEKSKWSLRNFNWEESTLKHGRDTMKAVQVYTGDVLRLFPEPICKPVLVEMVKIFPGVALFANENTGEKAIRAEGRSPGRPLKGDGAIKSVVQNYFGERIRKGDVPAKREALIQEVADFVKTAFREDIKRSTIQRYLMQIDDAATSKKPNNIAQNSA</sequence>
<name>A0ABX4JH66_9HYPH</name>
<dbReference type="EMBL" id="NWSY01000048">
    <property type="protein sequence ID" value="PDT19387.1"/>
    <property type="molecule type" value="Genomic_DNA"/>
</dbReference>
<evidence type="ECO:0000313" key="2">
    <source>
        <dbReference type="Proteomes" id="UP000219914"/>
    </source>
</evidence>
<keyword evidence="2" id="KW-1185">Reference proteome</keyword>
<reference evidence="1 2" key="1">
    <citation type="submission" date="2017-09" db="EMBL/GenBank/DDBJ databases">
        <title>Comparative genomics of rhizobia isolated from Phaseolus vulgaris in China.</title>
        <authorList>
            <person name="Tong W."/>
        </authorList>
    </citation>
    <scope>NUCLEOTIDE SEQUENCE [LARGE SCALE GENOMIC DNA]</scope>
    <source>
        <strain evidence="1 2">FH14</strain>
    </source>
</reference>
<dbReference type="RefSeq" id="WP_097537418.1">
    <property type="nucleotide sequence ID" value="NZ_LODW01000079.1"/>
</dbReference>